<dbReference type="GO" id="GO:0005929">
    <property type="term" value="C:cilium"/>
    <property type="evidence" value="ECO:0007669"/>
    <property type="project" value="UniProtKB-SubCell"/>
</dbReference>
<evidence type="ECO:0000256" key="5">
    <source>
        <dbReference type="ARBA" id="ARBA00023069"/>
    </source>
</evidence>
<dbReference type="GO" id="GO:0005815">
    <property type="term" value="C:microtubule organizing center"/>
    <property type="evidence" value="ECO:0007669"/>
    <property type="project" value="TreeGrafter"/>
</dbReference>
<comment type="similarity">
    <text evidence="2">Belongs to the CLUAP1 family.</text>
</comment>
<evidence type="ECO:0000256" key="2">
    <source>
        <dbReference type="ARBA" id="ARBA00008340"/>
    </source>
</evidence>
<dbReference type="GO" id="GO:0060271">
    <property type="term" value="P:cilium assembly"/>
    <property type="evidence" value="ECO:0007669"/>
    <property type="project" value="TreeGrafter"/>
</dbReference>
<feature type="compositionally biased region" description="Acidic residues" evidence="8">
    <location>
        <begin position="392"/>
        <end position="409"/>
    </location>
</feature>
<evidence type="ECO:0000256" key="3">
    <source>
        <dbReference type="ARBA" id="ARBA00022794"/>
    </source>
</evidence>
<dbReference type="PANTHER" id="PTHR21547:SF0">
    <property type="entry name" value="CLUSTERIN-ASSOCIATED PROTEIN 1"/>
    <property type="match status" value="1"/>
</dbReference>
<keyword evidence="6" id="KW-0966">Cell projection</keyword>
<sequence length="425" mass="49060">MSFRELRNFTETMRCLGYPRLISMENFRTPNFELVADLLYWLLKRYDPEISISDEISTESDRVLFLKSTAKIMLSKARVKLNLKRLYAADGYAVRELLKIANMLRDATTKAEGREDAVGVEGLDLDRKNLDPKQVREHATDITRCGAFLYDVLQNEIQSRDLRYRAVNSNIDLEEIERAVQNSIQSVKENITNLDIQLDELEKDKTNLESKIEKRRAELERSEKRLSTLQSVRPAYMDEYEQLQAKMQDLYTKYLERHRNLEYLESQLELHRSTEQRQIDAASKKIRKMQRRLQDEEMRILRGEVAIDDEDDAEDDEITDMTDESGFLSPGQSTLPTRRRSIVATELPDNLVSSAEKTVQGSLAMNDEDEDSEDFSDLTEASEDSDTHLSVNDEELASEELEGLDEDDTAILTGDEFSSEGSDMF</sequence>
<dbReference type="Proteomes" id="UP001472866">
    <property type="component" value="Chromosome 03"/>
</dbReference>
<feature type="region of interest" description="Disordered" evidence="8">
    <location>
        <begin position="303"/>
        <end position="339"/>
    </location>
</feature>
<evidence type="ECO:0000256" key="1">
    <source>
        <dbReference type="ARBA" id="ARBA00004138"/>
    </source>
</evidence>
<reference evidence="9 10" key="1">
    <citation type="submission" date="2024-03" db="EMBL/GenBank/DDBJ databases">
        <title>Complete genome sequence of the green alga Chloropicon roscoffensis RCC1871.</title>
        <authorList>
            <person name="Lemieux C."/>
            <person name="Pombert J.-F."/>
            <person name="Otis C."/>
            <person name="Turmel M."/>
        </authorList>
    </citation>
    <scope>NUCLEOTIDE SEQUENCE [LARGE SCALE GENOMIC DNA]</scope>
    <source>
        <strain evidence="9 10">RCC1871</strain>
    </source>
</reference>
<keyword evidence="10" id="KW-1185">Reference proteome</keyword>
<feature type="compositionally biased region" description="Polar residues" evidence="8">
    <location>
        <begin position="353"/>
        <end position="363"/>
    </location>
</feature>
<evidence type="ECO:0000256" key="8">
    <source>
        <dbReference type="SAM" id="MobiDB-lite"/>
    </source>
</evidence>
<dbReference type="AlphaFoldDB" id="A0AAX4P4E3"/>
<evidence type="ECO:0000256" key="6">
    <source>
        <dbReference type="ARBA" id="ARBA00023273"/>
    </source>
</evidence>
<evidence type="ECO:0000256" key="4">
    <source>
        <dbReference type="ARBA" id="ARBA00023054"/>
    </source>
</evidence>
<feature type="compositionally biased region" description="Acidic residues" evidence="8">
    <location>
        <begin position="366"/>
        <end position="384"/>
    </location>
</feature>
<feature type="region of interest" description="Disordered" evidence="8">
    <location>
        <begin position="353"/>
        <end position="425"/>
    </location>
</feature>
<dbReference type="Gene3D" id="1.10.287.1490">
    <property type="match status" value="1"/>
</dbReference>
<feature type="coiled-coil region" evidence="7">
    <location>
        <begin position="184"/>
        <end position="232"/>
    </location>
</feature>
<dbReference type="Pfam" id="PF10234">
    <property type="entry name" value="Cluap1"/>
    <property type="match status" value="1"/>
</dbReference>
<dbReference type="EMBL" id="CP151503">
    <property type="protein sequence ID" value="WZN60649.1"/>
    <property type="molecule type" value="Genomic_DNA"/>
</dbReference>
<feature type="coiled-coil region" evidence="7">
    <location>
        <begin position="272"/>
        <end position="299"/>
    </location>
</feature>
<evidence type="ECO:0000256" key="7">
    <source>
        <dbReference type="SAM" id="Coils"/>
    </source>
</evidence>
<dbReference type="InterPro" id="IPR019366">
    <property type="entry name" value="Clusterin-associated_protein-1"/>
</dbReference>
<feature type="compositionally biased region" description="Acidic residues" evidence="8">
    <location>
        <begin position="306"/>
        <end position="323"/>
    </location>
</feature>
<accession>A0AAX4P4E3</accession>
<protein>
    <submittedName>
        <fullName evidence="9">Clusterin-associated protein 1</fullName>
    </submittedName>
</protein>
<dbReference type="PANTHER" id="PTHR21547">
    <property type="entry name" value="CLUSTERIN ASSOCIATED PROTEIN 1"/>
    <property type="match status" value="1"/>
</dbReference>
<evidence type="ECO:0000313" key="10">
    <source>
        <dbReference type="Proteomes" id="UP001472866"/>
    </source>
</evidence>
<organism evidence="9 10">
    <name type="scientific">Chloropicon roscoffensis</name>
    <dbReference type="NCBI Taxonomy" id="1461544"/>
    <lineage>
        <taxon>Eukaryota</taxon>
        <taxon>Viridiplantae</taxon>
        <taxon>Chlorophyta</taxon>
        <taxon>Chloropicophyceae</taxon>
        <taxon>Chloropicales</taxon>
        <taxon>Chloropicaceae</taxon>
        <taxon>Chloropicon</taxon>
    </lineage>
</organism>
<dbReference type="GO" id="GO:0030992">
    <property type="term" value="C:intraciliary transport particle B"/>
    <property type="evidence" value="ECO:0007669"/>
    <property type="project" value="TreeGrafter"/>
</dbReference>
<proteinExistence type="inferred from homology"/>
<keyword evidence="5" id="KW-0969">Cilium</keyword>
<comment type="subcellular location">
    <subcellularLocation>
        <location evidence="1">Cell projection</location>
        <location evidence="1">Cilium</location>
    </subcellularLocation>
</comment>
<name>A0AAX4P4E3_9CHLO</name>
<evidence type="ECO:0000313" key="9">
    <source>
        <dbReference type="EMBL" id="WZN60649.1"/>
    </source>
</evidence>
<keyword evidence="4 7" id="KW-0175">Coiled coil</keyword>
<gene>
    <name evidence="9" type="ORF">HKI87_03g21830</name>
</gene>
<keyword evidence="3" id="KW-0970">Cilium biogenesis/degradation</keyword>